<dbReference type="Pfam" id="PF02224">
    <property type="entry name" value="Cytidylate_kin"/>
    <property type="match status" value="1"/>
</dbReference>
<dbReference type="EC" id="2.7.4.25" evidence="8"/>
<dbReference type="HAMAP" id="MF_00238">
    <property type="entry name" value="Cytidyl_kinase_type1"/>
    <property type="match status" value="1"/>
</dbReference>
<name>A0A918THQ9_9BACT</name>
<dbReference type="CDD" id="cd02020">
    <property type="entry name" value="CMPK"/>
    <property type="match status" value="1"/>
</dbReference>
<feature type="domain" description="Cytidylate kinase" evidence="10">
    <location>
        <begin position="7"/>
        <end position="207"/>
    </location>
</feature>
<comment type="caution">
    <text evidence="11">The sequence shown here is derived from an EMBL/GenBank/DDBJ whole genome shotgun (WGS) entry which is preliminary data.</text>
</comment>
<dbReference type="RefSeq" id="WP_189568405.1">
    <property type="nucleotide sequence ID" value="NZ_BMXI01000004.1"/>
</dbReference>
<dbReference type="GO" id="GO:0036431">
    <property type="term" value="F:dCMP kinase activity"/>
    <property type="evidence" value="ECO:0007669"/>
    <property type="project" value="InterPro"/>
</dbReference>
<evidence type="ECO:0000256" key="1">
    <source>
        <dbReference type="ARBA" id="ARBA00009427"/>
    </source>
</evidence>
<keyword evidence="4 8" id="KW-0418">Kinase</keyword>
<dbReference type="SUPFAM" id="SSF52540">
    <property type="entry name" value="P-loop containing nucleoside triphosphate hydrolases"/>
    <property type="match status" value="1"/>
</dbReference>
<sequence length="216" mass="23657">MSEFRAIAIDGPAASGKSTVARRLAEDWGMTMVNSGAMYRAVTWEVLRRGINPSATGEVIALLSEVDWGCLVRNGQTVMQVGDVEPTMKQLKADEVNGAVSLIAAIPEVRELLVQKQREFLTKGDLVMEGRDIGTVVFPDTPYKVFVTASEEVRRQRRAAEGAEDAVEERDKLDSQRKASPLRVAEGAVVVDSSELAIDEVVAQVKDELIQLGWKE</sequence>
<evidence type="ECO:0000256" key="5">
    <source>
        <dbReference type="ARBA" id="ARBA00022840"/>
    </source>
</evidence>
<dbReference type="GO" id="GO:0005829">
    <property type="term" value="C:cytosol"/>
    <property type="evidence" value="ECO:0007669"/>
    <property type="project" value="TreeGrafter"/>
</dbReference>
<feature type="region of interest" description="Disordered" evidence="9">
    <location>
        <begin position="158"/>
        <end position="182"/>
    </location>
</feature>
<evidence type="ECO:0000256" key="2">
    <source>
        <dbReference type="ARBA" id="ARBA00022679"/>
    </source>
</evidence>
<protein>
    <recommendedName>
        <fullName evidence="8">Cytidylate kinase</fullName>
        <shortName evidence="8">CK</shortName>
        <ecNumber evidence="8">2.7.4.25</ecNumber>
    </recommendedName>
    <alternativeName>
        <fullName evidence="8">Cytidine monophosphate kinase</fullName>
        <shortName evidence="8">CMP kinase</shortName>
    </alternativeName>
</protein>
<keyword evidence="8" id="KW-0963">Cytoplasm</keyword>
<dbReference type="InterPro" id="IPR003136">
    <property type="entry name" value="Cytidylate_kin"/>
</dbReference>
<reference evidence="11" key="1">
    <citation type="journal article" date="2014" name="Int. J. Syst. Evol. Microbiol.">
        <title>Complete genome sequence of Corynebacterium casei LMG S-19264T (=DSM 44701T), isolated from a smear-ripened cheese.</title>
        <authorList>
            <consortium name="US DOE Joint Genome Institute (JGI-PGF)"/>
            <person name="Walter F."/>
            <person name="Albersmeier A."/>
            <person name="Kalinowski J."/>
            <person name="Ruckert C."/>
        </authorList>
    </citation>
    <scope>NUCLEOTIDE SEQUENCE</scope>
    <source>
        <strain evidence="11">KCTC 12988</strain>
    </source>
</reference>
<dbReference type="AlphaFoldDB" id="A0A918THQ9"/>
<dbReference type="Gene3D" id="3.40.50.300">
    <property type="entry name" value="P-loop containing nucleotide triphosphate hydrolases"/>
    <property type="match status" value="1"/>
</dbReference>
<evidence type="ECO:0000256" key="4">
    <source>
        <dbReference type="ARBA" id="ARBA00022777"/>
    </source>
</evidence>
<dbReference type="PANTHER" id="PTHR21299:SF2">
    <property type="entry name" value="CYTIDYLATE KINASE"/>
    <property type="match status" value="1"/>
</dbReference>
<comment type="similarity">
    <text evidence="1 8">Belongs to the cytidylate kinase family. Type 1 subfamily.</text>
</comment>
<evidence type="ECO:0000313" key="12">
    <source>
        <dbReference type="Proteomes" id="UP000644507"/>
    </source>
</evidence>
<dbReference type="NCBIfam" id="TIGR00017">
    <property type="entry name" value="cmk"/>
    <property type="match status" value="1"/>
</dbReference>
<feature type="binding site" evidence="8">
    <location>
        <begin position="11"/>
        <end position="19"/>
    </location>
    <ligand>
        <name>ATP</name>
        <dbReference type="ChEBI" id="CHEBI:30616"/>
    </ligand>
</feature>
<dbReference type="Proteomes" id="UP000644507">
    <property type="component" value="Unassembled WGS sequence"/>
</dbReference>
<dbReference type="EMBL" id="BMXI01000004">
    <property type="protein sequence ID" value="GHC48116.1"/>
    <property type="molecule type" value="Genomic_DNA"/>
</dbReference>
<evidence type="ECO:0000256" key="6">
    <source>
        <dbReference type="ARBA" id="ARBA00047615"/>
    </source>
</evidence>
<evidence type="ECO:0000313" key="11">
    <source>
        <dbReference type="EMBL" id="GHC48116.1"/>
    </source>
</evidence>
<comment type="subcellular location">
    <subcellularLocation>
        <location evidence="8">Cytoplasm</location>
    </subcellularLocation>
</comment>
<keyword evidence="3 8" id="KW-0547">Nucleotide-binding</keyword>
<dbReference type="GO" id="GO:0015949">
    <property type="term" value="P:nucleobase-containing small molecule interconversion"/>
    <property type="evidence" value="ECO:0007669"/>
    <property type="project" value="TreeGrafter"/>
</dbReference>
<proteinExistence type="inferred from homology"/>
<accession>A0A918THQ9</accession>
<evidence type="ECO:0000256" key="3">
    <source>
        <dbReference type="ARBA" id="ARBA00022741"/>
    </source>
</evidence>
<keyword evidence="2 8" id="KW-0808">Transferase</keyword>
<reference evidence="11" key="2">
    <citation type="submission" date="2020-09" db="EMBL/GenBank/DDBJ databases">
        <authorList>
            <person name="Sun Q."/>
            <person name="Kim S."/>
        </authorList>
    </citation>
    <scope>NUCLEOTIDE SEQUENCE</scope>
    <source>
        <strain evidence="11">KCTC 12988</strain>
    </source>
</reference>
<dbReference type="InterPro" id="IPR011994">
    <property type="entry name" value="Cytidylate_kinase_dom"/>
</dbReference>
<dbReference type="InterPro" id="IPR027417">
    <property type="entry name" value="P-loop_NTPase"/>
</dbReference>
<gene>
    <name evidence="8 11" type="primary">cmk</name>
    <name evidence="11" type="ORF">GCM10007100_12460</name>
</gene>
<dbReference type="GO" id="GO:0006220">
    <property type="term" value="P:pyrimidine nucleotide metabolic process"/>
    <property type="evidence" value="ECO:0007669"/>
    <property type="project" value="UniProtKB-UniRule"/>
</dbReference>
<evidence type="ECO:0000256" key="8">
    <source>
        <dbReference type="HAMAP-Rule" id="MF_00238"/>
    </source>
</evidence>
<evidence type="ECO:0000256" key="7">
    <source>
        <dbReference type="ARBA" id="ARBA00048478"/>
    </source>
</evidence>
<comment type="catalytic activity">
    <reaction evidence="6 8">
        <text>dCMP + ATP = dCDP + ADP</text>
        <dbReference type="Rhea" id="RHEA:25094"/>
        <dbReference type="ChEBI" id="CHEBI:30616"/>
        <dbReference type="ChEBI" id="CHEBI:57566"/>
        <dbReference type="ChEBI" id="CHEBI:58593"/>
        <dbReference type="ChEBI" id="CHEBI:456216"/>
        <dbReference type="EC" id="2.7.4.25"/>
    </reaction>
</comment>
<organism evidence="11 12">
    <name type="scientific">Roseibacillus persicicus</name>
    <dbReference type="NCBI Taxonomy" id="454148"/>
    <lineage>
        <taxon>Bacteria</taxon>
        <taxon>Pseudomonadati</taxon>
        <taxon>Verrucomicrobiota</taxon>
        <taxon>Verrucomicrobiia</taxon>
        <taxon>Verrucomicrobiales</taxon>
        <taxon>Verrucomicrobiaceae</taxon>
        <taxon>Roseibacillus</taxon>
    </lineage>
</organism>
<evidence type="ECO:0000256" key="9">
    <source>
        <dbReference type="SAM" id="MobiDB-lite"/>
    </source>
</evidence>
<dbReference type="GO" id="GO:0005524">
    <property type="term" value="F:ATP binding"/>
    <property type="evidence" value="ECO:0007669"/>
    <property type="project" value="UniProtKB-UniRule"/>
</dbReference>
<keyword evidence="12" id="KW-1185">Reference proteome</keyword>
<evidence type="ECO:0000259" key="10">
    <source>
        <dbReference type="Pfam" id="PF02224"/>
    </source>
</evidence>
<comment type="catalytic activity">
    <reaction evidence="7 8">
        <text>CMP + ATP = CDP + ADP</text>
        <dbReference type="Rhea" id="RHEA:11600"/>
        <dbReference type="ChEBI" id="CHEBI:30616"/>
        <dbReference type="ChEBI" id="CHEBI:58069"/>
        <dbReference type="ChEBI" id="CHEBI:60377"/>
        <dbReference type="ChEBI" id="CHEBI:456216"/>
        <dbReference type="EC" id="2.7.4.25"/>
    </reaction>
</comment>
<keyword evidence="5 8" id="KW-0067">ATP-binding</keyword>
<dbReference type="PANTHER" id="PTHR21299">
    <property type="entry name" value="CYTIDYLATE KINASE/PANTOATE-BETA-ALANINE LIGASE"/>
    <property type="match status" value="1"/>
</dbReference>